<dbReference type="FunFam" id="3.30.1360.40:FF:000001">
    <property type="entry name" value="Ribosome-recycling factor"/>
    <property type="match status" value="1"/>
</dbReference>
<dbReference type="AlphaFoldDB" id="A0A0G2BBT5"/>
<dbReference type="SUPFAM" id="SSF55194">
    <property type="entry name" value="Ribosome recycling factor, RRF"/>
    <property type="match status" value="1"/>
</dbReference>
<evidence type="ECO:0000256" key="2">
    <source>
        <dbReference type="ARBA" id="ARBA00022917"/>
    </source>
</evidence>
<keyword evidence="2 3" id="KW-0648">Protein biosynthesis</keyword>
<dbReference type="InterPro" id="IPR002661">
    <property type="entry name" value="Ribosome_recyc_fac"/>
</dbReference>
<dbReference type="GO" id="GO:0005737">
    <property type="term" value="C:cytoplasm"/>
    <property type="evidence" value="ECO:0007669"/>
    <property type="project" value="UniProtKB-SubCell"/>
</dbReference>
<comment type="caution">
    <text evidence="6">The sequence shown here is derived from an EMBL/GenBank/DDBJ whole genome shotgun (WGS) entry which is preliminary data.</text>
</comment>
<dbReference type="Gene3D" id="1.10.132.20">
    <property type="entry name" value="Ribosome-recycling factor"/>
    <property type="match status" value="1"/>
</dbReference>
<comment type="function">
    <text evidence="3">Responsible for the release of ribosomes from messenger RNA at the termination of protein biosynthesis. May increase the efficiency of translation by recycling ribosomes from one round of translation to another.</text>
</comment>
<dbReference type="NCBIfam" id="TIGR00496">
    <property type="entry name" value="frr"/>
    <property type="match status" value="1"/>
</dbReference>
<evidence type="ECO:0000259" key="5">
    <source>
        <dbReference type="Pfam" id="PF01765"/>
    </source>
</evidence>
<protein>
    <recommendedName>
        <fullName evidence="3">Ribosome-recycling factor</fullName>
        <shortName evidence="3">RRF</shortName>
    </recommendedName>
    <alternativeName>
        <fullName evidence="3">Ribosome-releasing factor</fullName>
    </alternativeName>
</protein>
<dbReference type="STRING" id="1619044.UY92_C0001G0043"/>
<keyword evidence="4" id="KW-0175">Coiled coil</keyword>
<gene>
    <name evidence="3" type="primary">frr</name>
    <name evidence="6" type="ORF">UY92_C0001G0043</name>
</gene>
<accession>A0A0G2BBT5</accession>
<evidence type="ECO:0000313" key="7">
    <source>
        <dbReference type="Proteomes" id="UP000033870"/>
    </source>
</evidence>
<comment type="similarity">
    <text evidence="1 3">Belongs to the RRF family.</text>
</comment>
<dbReference type="PANTHER" id="PTHR20982">
    <property type="entry name" value="RIBOSOME RECYCLING FACTOR"/>
    <property type="match status" value="1"/>
</dbReference>
<reference evidence="6 7" key="1">
    <citation type="journal article" date="2015" name="Nature">
        <title>rRNA introns, odd ribosomes, and small enigmatic genomes across a large radiation of phyla.</title>
        <authorList>
            <person name="Brown C.T."/>
            <person name="Hug L.A."/>
            <person name="Thomas B.C."/>
            <person name="Sharon I."/>
            <person name="Castelle C.J."/>
            <person name="Singh A."/>
            <person name="Wilkins M.J."/>
            <person name="Williams K.H."/>
            <person name="Banfield J.F."/>
        </authorList>
    </citation>
    <scope>NUCLEOTIDE SEQUENCE [LARGE SCALE GENOMIC DNA]</scope>
</reference>
<dbReference type="Pfam" id="PF01765">
    <property type="entry name" value="RRF"/>
    <property type="match status" value="1"/>
</dbReference>
<dbReference type="HAMAP" id="MF_00040">
    <property type="entry name" value="RRF"/>
    <property type="match status" value="1"/>
</dbReference>
<dbReference type="InterPro" id="IPR023584">
    <property type="entry name" value="Ribosome_recyc_fac_dom"/>
</dbReference>
<dbReference type="EMBL" id="LCRX01000001">
    <property type="protein sequence ID" value="KKW43029.1"/>
    <property type="molecule type" value="Genomic_DNA"/>
</dbReference>
<evidence type="ECO:0000256" key="1">
    <source>
        <dbReference type="ARBA" id="ARBA00005912"/>
    </source>
</evidence>
<organism evidence="6 7">
    <name type="scientific">Candidatus Magasanikbacteria bacterium GW2011_GWA2_56_11</name>
    <dbReference type="NCBI Taxonomy" id="1619044"/>
    <lineage>
        <taxon>Bacteria</taxon>
        <taxon>Candidatus Magasanikiibacteriota</taxon>
    </lineage>
</organism>
<dbReference type="GO" id="GO:0043023">
    <property type="term" value="F:ribosomal large subunit binding"/>
    <property type="evidence" value="ECO:0007669"/>
    <property type="project" value="TreeGrafter"/>
</dbReference>
<dbReference type="GO" id="GO:0006415">
    <property type="term" value="P:translational termination"/>
    <property type="evidence" value="ECO:0007669"/>
    <property type="project" value="UniProtKB-UniRule"/>
</dbReference>
<evidence type="ECO:0000256" key="4">
    <source>
        <dbReference type="SAM" id="Coils"/>
    </source>
</evidence>
<comment type="subcellular location">
    <subcellularLocation>
        <location evidence="3">Cytoplasm</location>
    </subcellularLocation>
</comment>
<dbReference type="PANTHER" id="PTHR20982:SF3">
    <property type="entry name" value="MITOCHONDRIAL RIBOSOME RECYCLING FACTOR PSEUDO 1"/>
    <property type="match status" value="1"/>
</dbReference>
<sequence>MNIVQQNKAQFDAAIDHLRHDISSLRTGRATPALVEDVLIEAYGTKQPLKAVASISVADAKTLAIEPWDKSLTPAIEAGLRSSSLGISPVNDGKAIRLPLPSLTQERRAELIKVLHQKLEQARIALRKIREDIRREIDQAETDSTIGEDQKFKMNDEVEKLVKDYNEKIKTIGEEKEVEITTI</sequence>
<dbReference type="InterPro" id="IPR036191">
    <property type="entry name" value="RRF_sf"/>
</dbReference>
<feature type="domain" description="Ribosome recycling factor" evidence="5">
    <location>
        <begin position="18"/>
        <end position="180"/>
    </location>
</feature>
<keyword evidence="3" id="KW-0963">Cytoplasm</keyword>
<proteinExistence type="inferred from homology"/>
<feature type="coiled-coil region" evidence="4">
    <location>
        <begin position="112"/>
        <end position="175"/>
    </location>
</feature>
<dbReference type="Gene3D" id="3.30.1360.40">
    <property type="match status" value="1"/>
</dbReference>
<evidence type="ECO:0000313" key="6">
    <source>
        <dbReference type="EMBL" id="KKW43029.1"/>
    </source>
</evidence>
<name>A0A0G2BBT5_9BACT</name>
<dbReference type="Proteomes" id="UP000033870">
    <property type="component" value="Unassembled WGS sequence"/>
</dbReference>
<evidence type="ECO:0000256" key="3">
    <source>
        <dbReference type="HAMAP-Rule" id="MF_00040"/>
    </source>
</evidence>